<sequence>MEILTANREEHPHYALGPSPEALQGYPNGSSMEGPTLSQEMWRDGDSACDTLAPLSNDFWDIEEDRLSNQGRNRRETIHTSPESRHRRFSDQISFKTARSSISAVRGSAMLSLRSSMALSFKTAQSNPSKLSVAARTAIAMPARKESFWIQILKRRNLLPSYALEQNWSGKGQHVEFASLKELPLEPEGRELSAMVDVVTCRRIRLARKKIFLRNKLSREEAADEVSHLQRLNHSHIIRVIGTYVLPMAQSVNVLLYPVTEYNLENFLDEIWGKEVESGITWTAAHLFSKAAPLSQFQLEALDSLSSFFRCLSNTIGHLHGNKSYVIKHMDIKPSNILVRDMRTSSIKHSTRFKVYLSDFGIARSYDSAQDADTSSRTSFSRIWAAPEVIENHFINENVPRGLPADIFSLGCVFAEMICALAGSYHWQELHKTRQRSREDSSFQANLTEVTGLLEMLEDLQRFQNQYMVSAEDFFFVFPIGLCVKMLSWEPNNRPSAAEIVDDVNQTLFWDSGLPEDSCCTCEADALEPTIRRDL</sequence>
<dbReference type="EMBL" id="MNUE01000011">
    <property type="protein sequence ID" value="OJD36487.1"/>
    <property type="molecule type" value="Genomic_DNA"/>
</dbReference>
<dbReference type="PANTHER" id="PTHR11042:SF190">
    <property type="entry name" value="MITOSIS INHIBITOR PROTEIN KINASE MIK1"/>
    <property type="match status" value="1"/>
</dbReference>
<evidence type="ECO:0000256" key="5">
    <source>
        <dbReference type="ARBA" id="ARBA00037982"/>
    </source>
</evidence>
<dbReference type="Gene3D" id="1.10.510.10">
    <property type="entry name" value="Transferase(Phosphotransferase) domain 1"/>
    <property type="match status" value="1"/>
</dbReference>
<evidence type="ECO:0000313" key="9">
    <source>
        <dbReference type="Proteomes" id="UP000183809"/>
    </source>
</evidence>
<feature type="domain" description="Protein kinase" evidence="7">
    <location>
        <begin position="177"/>
        <end position="509"/>
    </location>
</feature>
<dbReference type="OrthoDB" id="4062651at2759"/>
<name>A0A1J9S7L9_9PEZI</name>
<feature type="compositionally biased region" description="Basic and acidic residues" evidence="6">
    <location>
        <begin position="73"/>
        <end position="84"/>
    </location>
</feature>
<feature type="region of interest" description="Disordered" evidence="6">
    <location>
        <begin position="71"/>
        <end position="90"/>
    </location>
</feature>
<keyword evidence="4" id="KW-0067">ATP-binding</keyword>
<organism evidence="8 9">
    <name type="scientific">Diplodia corticola</name>
    <dbReference type="NCBI Taxonomy" id="236234"/>
    <lineage>
        <taxon>Eukaryota</taxon>
        <taxon>Fungi</taxon>
        <taxon>Dikarya</taxon>
        <taxon>Ascomycota</taxon>
        <taxon>Pezizomycotina</taxon>
        <taxon>Dothideomycetes</taxon>
        <taxon>Dothideomycetes incertae sedis</taxon>
        <taxon>Botryosphaeriales</taxon>
        <taxon>Botryosphaeriaceae</taxon>
        <taxon>Diplodia</taxon>
    </lineage>
</organism>
<evidence type="ECO:0000259" key="7">
    <source>
        <dbReference type="PROSITE" id="PS50011"/>
    </source>
</evidence>
<dbReference type="CDD" id="cd00180">
    <property type="entry name" value="PKc"/>
    <property type="match status" value="1"/>
</dbReference>
<gene>
    <name evidence="8" type="ORF">BKCO1_1100036</name>
</gene>
<dbReference type="PROSITE" id="PS00108">
    <property type="entry name" value="PROTEIN_KINASE_ST"/>
    <property type="match status" value="1"/>
</dbReference>
<dbReference type="GeneID" id="31010650"/>
<evidence type="ECO:0000256" key="3">
    <source>
        <dbReference type="ARBA" id="ARBA00022777"/>
    </source>
</evidence>
<dbReference type="GO" id="GO:0005737">
    <property type="term" value="C:cytoplasm"/>
    <property type="evidence" value="ECO:0007669"/>
    <property type="project" value="TreeGrafter"/>
</dbReference>
<dbReference type="Pfam" id="PF00069">
    <property type="entry name" value="Pkinase"/>
    <property type="match status" value="1"/>
</dbReference>
<evidence type="ECO:0000256" key="1">
    <source>
        <dbReference type="ARBA" id="ARBA00022679"/>
    </source>
</evidence>
<dbReference type="SUPFAM" id="SSF56112">
    <property type="entry name" value="Protein kinase-like (PK-like)"/>
    <property type="match status" value="1"/>
</dbReference>
<feature type="compositionally biased region" description="Polar residues" evidence="6">
    <location>
        <begin position="27"/>
        <end position="39"/>
    </location>
</feature>
<dbReference type="InterPro" id="IPR000719">
    <property type="entry name" value="Prot_kinase_dom"/>
</dbReference>
<dbReference type="InterPro" id="IPR011009">
    <property type="entry name" value="Kinase-like_dom_sf"/>
</dbReference>
<accession>A0A1J9S7L9</accession>
<dbReference type="GO" id="GO:0004672">
    <property type="term" value="F:protein kinase activity"/>
    <property type="evidence" value="ECO:0007669"/>
    <property type="project" value="InterPro"/>
</dbReference>
<dbReference type="RefSeq" id="XP_020132747.1">
    <property type="nucleotide sequence ID" value="XM_020270391.1"/>
</dbReference>
<dbReference type="AlphaFoldDB" id="A0A1J9S7L9"/>
<dbReference type="PROSITE" id="PS50011">
    <property type="entry name" value="PROTEIN_KINASE_DOM"/>
    <property type="match status" value="1"/>
</dbReference>
<dbReference type="InterPro" id="IPR050339">
    <property type="entry name" value="CC_SR_Kinase"/>
</dbReference>
<dbReference type="GO" id="GO:0005634">
    <property type="term" value="C:nucleus"/>
    <property type="evidence" value="ECO:0007669"/>
    <property type="project" value="TreeGrafter"/>
</dbReference>
<evidence type="ECO:0000256" key="6">
    <source>
        <dbReference type="SAM" id="MobiDB-lite"/>
    </source>
</evidence>
<keyword evidence="1" id="KW-0808">Transferase</keyword>
<keyword evidence="3 8" id="KW-0418">Kinase</keyword>
<evidence type="ECO:0000313" key="8">
    <source>
        <dbReference type="EMBL" id="OJD36487.1"/>
    </source>
</evidence>
<dbReference type="STRING" id="236234.A0A1J9S7L9"/>
<evidence type="ECO:0000256" key="4">
    <source>
        <dbReference type="ARBA" id="ARBA00022840"/>
    </source>
</evidence>
<evidence type="ECO:0000256" key="2">
    <source>
        <dbReference type="ARBA" id="ARBA00022741"/>
    </source>
</evidence>
<comment type="caution">
    <text evidence="8">The sequence shown here is derived from an EMBL/GenBank/DDBJ whole genome shotgun (WGS) entry which is preliminary data.</text>
</comment>
<dbReference type="GO" id="GO:0005524">
    <property type="term" value="F:ATP binding"/>
    <property type="evidence" value="ECO:0007669"/>
    <property type="project" value="UniProtKB-KW"/>
</dbReference>
<protein>
    <submittedName>
        <fullName evidence="8">Serine threonine protein kinase</fullName>
    </submittedName>
</protein>
<dbReference type="SMART" id="SM00220">
    <property type="entry name" value="S_TKc"/>
    <property type="match status" value="1"/>
</dbReference>
<keyword evidence="2" id="KW-0547">Nucleotide-binding</keyword>
<comment type="similarity">
    <text evidence="5">Belongs to the protein kinase superfamily. Ser/Thr protein kinase family. GCN2 subfamily.</text>
</comment>
<dbReference type="PANTHER" id="PTHR11042">
    <property type="entry name" value="EUKARYOTIC TRANSLATION INITIATION FACTOR 2-ALPHA KINASE EIF2-ALPHA KINASE -RELATED"/>
    <property type="match status" value="1"/>
</dbReference>
<keyword evidence="9" id="KW-1185">Reference proteome</keyword>
<proteinExistence type="inferred from homology"/>
<dbReference type="Proteomes" id="UP000183809">
    <property type="component" value="Unassembled WGS sequence"/>
</dbReference>
<dbReference type="InterPro" id="IPR008271">
    <property type="entry name" value="Ser/Thr_kinase_AS"/>
</dbReference>
<feature type="region of interest" description="Disordered" evidence="6">
    <location>
        <begin position="1"/>
        <end position="39"/>
    </location>
</feature>
<reference evidence="8 9" key="1">
    <citation type="submission" date="2016-10" db="EMBL/GenBank/DDBJ databases">
        <title>Proteomics and genomics reveal pathogen-plant mechanisms compatible with a hemibiotrophic lifestyle of Diplodia corticola.</title>
        <authorList>
            <person name="Fernandes I."/>
            <person name="De Jonge R."/>
            <person name="Van De Peer Y."/>
            <person name="Devreese B."/>
            <person name="Alves A."/>
            <person name="Esteves A.C."/>
        </authorList>
    </citation>
    <scope>NUCLEOTIDE SEQUENCE [LARGE SCALE GENOMIC DNA]</scope>
    <source>
        <strain evidence="8 9">CBS 112549</strain>
    </source>
</reference>